<keyword evidence="4" id="KW-1185">Reference proteome</keyword>
<accession>A0ABV6ZT73</accession>
<protein>
    <submittedName>
        <fullName evidence="3">NepR family anti-sigma factor</fullName>
    </submittedName>
</protein>
<evidence type="ECO:0000259" key="2">
    <source>
        <dbReference type="Pfam" id="PF18557"/>
    </source>
</evidence>
<feature type="compositionally biased region" description="Basic and acidic residues" evidence="1">
    <location>
        <begin position="1"/>
        <end position="14"/>
    </location>
</feature>
<evidence type="ECO:0000313" key="4">
    <source>
        <dbReference type="Proteomes" id="UP001595379"/>
    </source>
</evidence>
<feature type="compositionally biased region" description="Polar residues" evidence="1">
    <location>
        <begin position="17"/>
        <end position="26"/>
    </location>
</feature>
<sequence>MTKKAEPARAHRDTASGGASNRTSQDAIGRRLREFYDEVVNEPVPDDFMDLLSRLDEPEGEGGNDGR</sequence>
<dbReference type="InterPro" id="IPR041649">
    <property type="entry name" value="NepR"/>
</dbReference>
<dbReference type="Pfam" id="PF18557">
    <property type="entry name" value="NepR"/>
    <property type="match status" value="1"/>
</dbReference>
<reference evidence="4" key="1">
    <citation type="journal article" date="2019" name="Int. J. Syst. Evol. Microbiol.">
        <title>The Global Catalogue of Microorganisms (GCM) 10K type strain sequencing project: providing services to taxonomists for standard genome sequencing and annotation.</title>
        <authorList>
            <consortium name="The Broad Institute Genomics Platform"/>
            <consortium name="The Broad Institute Genome Sequencing Center for Infectious Disease"/>
            <person name="Wu L."/>
            <person name="Ma J."/>
        </authorList>
    </citation>
    <scope>NUCLEOTIDE SEQUENCE [LARGE SCALE GENOMIC DNA]</scope>
    <source>
        <strain evidence="4">KCTC 52487</strain>
    </source>
</reference>
<name>A0ABV6ZT73_9PROT</name>
<gene>
    <name evidence="3" type="ORF">ACFOOR_00700</name>
</gene>
<dbReference type="Proteomes" id="UP001595379">
    <property type="component" value="Unassembled WGS sequence"/>
</dbReference>
<feature type="domain" description="Anti-sigma factor NepR" evidence="2">
    <location>
        <begin position="25"/>
        <end position="59"/>
    </location>
</feature>
<organism evidence="3 4">
    <name type="scientific">Hyphobacterium vulgare</name>
    <dbReference type="NCBI Taxonomy" id="1736751"/>
    <lineage>
        <taxon>Bacteria</taxon>
        <taxon>Pseudomonadati</taxon>
        <taxon>Pseudomonadota</taxon>
        <taxon>Alphaproteobacteria</taxon>
        <taxon>Maricaulales</taxon>
        <taxon>Maricaulaceae</taxon>
        <taxon>Hyphobacterium</taxon>
    </lineage>
</organism>
<comment type="caution">
    <text evidence="3">The sequence shown here is derived from an EMBL/GenBank/DDBJ whole genome shotgun (WGS) entry which is preliminary data.</text>
</comment>
<evidence type="ECO:0000313" key="3">
    <source>
        <dbReference type="EMBL" id="MFC2924618.1"/>
    </source>
</evidence>
<feature type="region of interest" description="Disordered" evidence="1">
    <location>
        <begin position="1"/>
        <end position="26"/>
    </location>
</feature>
<dbReference type="EMBL" id="JBHRSV010000001">
    <property type="protein sequence ID" value="MFC2924618.1"/>
    <property type="molecule type" value="Genomic_DNA"/>
</dbReference>
<proteinExistence type="predicted"/>
<dbReference type="RefSeq" id="WP_343163669.1">
    <property type="nucleotide sequence ID" value="NZ_JBHRSV010000001.1"/>
</dbReference>
<evidence type="ECO:0000256" key="1">
    <source>
        <dbReference type="SAM" id="MobiDB-lite"/>
    </source>
</evidence>